<accession>A0ABU0GKI2</accession>
<comment type="caution">
    <text evidence="1">The sequence shown here is derived from an EMBL/GenBank/DDBJ whole genome shotgun (WGS) entry which is preliminary data.</text>
</comment>
<dbReference type="Proteomes" id="UP001240250">
    <property type="component" value="Unassembled WGS sequence"/>
</dbReference>
<name>A0ABU0GKI2_9CELL</name>
<proteinExistence type="predicted"/>
<dbReference type="EMBL" id="JAUSVM010000001">
    <property type="protein sequence ID" value="MDQ0425077.1"/>
    <property type="molecule type" value="Genomic_DNA"/>
</dbReference>
<protein>
    <recommendedName>
        <fullName evidence="3">Asp23/Gls24 family envelope stress response protein</fullName>
    </recommendedName>
</protein>
<dbReference type="RefSeq" id="WP_070320835.1">
    <property type="nucleotide sequence ID" value="NZ_JAUSVM010000001.1"/>
</dbReference>
<evidence type="ECO:0000313" key="1">
    <source>
        <dbReference type="EMBL" id="MDQ0425077.1"/>
    </source>
</evidence>
<gene>
    <name evidence="1" type="ORF">JO380_001458</name>
</gene>
<keyword evidence="2" id="KW-1185">Reference proteome</keyword>
<evidence type="ECO:0008006" key="3">
    <source>
        <dbReference type="Google" id="ProtNLM"/>
    </source>
</evidence>
<organism evidence="1 2">
    <name type="scientific">Cellulomonas iranensis</name>
    <dbReference type="NCBI Taxonomy" id="76862"/>
    <lineage>
        <taxon>Bacteria</taxon>
        <taxon>Bacillati</taxon>
        <taxon>Actinomycetota</taxon>
        <taxon>Actinomycetes</taxon>
        <taxon>Micrococcales</taxon>
        <taxon>Cellulomonadaceae</taxon>
        <taxon>Cellulomonas</taxon>
    </lineage>
</organism>
<evidence type="ECO:0000313" key="2">
    <source>
        <dbReference type="Proteomes" id="UP001240250"/>
    </source>
</evidence>
<sequence length="155" mass="16968">MAVNDGDGTRRTPGDDLLDLATAQLRTHTDDGWVSVAPRVLASALRAVRPSQPVRGHHPEGDYVVAADVLRTSVRALLDPDPRVRLRRLALRTGPDDVLEETVVEVSAAYLQPLEPLADDVRRTVAAHLRDVLGDPDLPDEVVRVDLLVTDVHRT</sequence>
<reference evidence="1 2" key="1">
    <citation type="submission" date="2023-07" db="EMBL/GenBank/DDBJ databases">
        <title>Sequencing the genomes of 1000 actinobacteria strains.</title>
        <authorList>
            <person name="Klenk H.-P."/>
        </authorList>
    </citation>
    <scope>NUCLEOTIDE SEQUENCE [LARGE SCALE GENOMIC DNA]</scope>
    <source>
        <strain evidence="1 2">DSM 14785</strain>
    </source>
</reference>